<proteinExistence type="predicted"/>
<gene>
    <name evidence="3" type="ORF">ACIBP4_12400</name>
</gene>
<feature type="transmembrane region" description="Helical" evidence="2">
    <location>
        <begin position="36"/>
        <end position="54"/>
    </location>
</feature>
<comment type="caution">
    <text evidence="3">The sequence shown here is derived from an EMBL/GenBank/DDBJ whole genome shotgun (WGS) entry which is preliminary data.</text>
</comment>
<protein>
    <submittedName>
        <fullName evidence="3">Uncharacterized protein</fullName>
    </submittedName>
</protein>
<keyword evidence="4" id="KW-1185">Reference proteome</keyword>
<feature type="region of interest" description="Disordered" evidence="1">
    <location>
        <begin position="58"/>
        <end position="93"/>
    </location>
</feature>
<feature type="transmembrane region" description="Helical" evidence="2">
    <location>
        <begin position="12"/>
        <end position="30"/>
    </location>
</feature>
<sequence length="113" mass="11768">MMDVVPKRHLTAGALCLLIIASLVMIFSGSLDGAAAWANIIALPVAIIGVILTIRSASNSAPSSGAQDRDVPSSPKKPARDSPTVNQIGFGGERQVNVAGNYFEQGHGDREGR</sequence>
<dbReference type="Proteomes" id="UP001612812">
    <property type="component" value="Unassembled WGS sequence"/>
</dbReference>
<name>A0ABW7ZMB3_9ACTN</name>
<dbReference type="RefSeq" id="WP_396769001.1">
    <property type="nucleotide sequence ID" value="NZ_JBITLA010000003.1"/>
</dbReference>
<keyword evidence="2" id="KW-1133">Transmembrane helix</keyword>
<organism evidence="3 4">
    <name type="scientific">Micromonospora maritima</name>
    <dbReference type="NCBI Taxonomy" id="986711"/>
    <lineage>
        <taxon>Bacteria</taxon>
        <taxon>Bacillati</taxon>
        <taxon>Actinomycetota</taxon>
        <taxon>Actinomycetes</taxon>
        <taxon>Micromonosporales</taxon>
        <taxon>Micromonosporaceae</taxon>
        <taxon>Micromonospora</taxon>
    </lineage>
</organism>
<evidence type="ECO:0000256" key="2">
    <source>
        <dbReference type="SAM" id="Phobius"/>
    </source>
</evidence>
<evidence type="ECO:0000313" key="4">
    <source>
        <dbReference type="Proteomes" id="UP001612812"/>
    </source>
</evidence>
<dbReference type="EMBL" id="JBITLE010000003">
    <property type="protein sequence ID" value="MFI7263087.1"/>
    <property type="molecule type" value="Genomic_DNA"/>
</dbReference>
<accession>A0ABW7ZMB3</accession>
<keyword evidence="2" id="KW-0812">Transmembrane</keyword>
<keyword evidence="2" id="KW-0472">Membrane</keyword>
<evidence type="ECO:0000256" key="1">
    <source>
        <dbReference type="SAM" id="MobiDB-lite"/>
    </source>
</evidence>
<reference evidence="3 4" key="1">
    <citation type="submission" date="2024-10" db="EMBL/GenBank/DDBJ databases">
        <title>The Natural Products Discovery Center: Release of the First 8490 Sequenced Strains for Exploring Actinobacteria Biosynthetic Diversity.</title>
        <authorList>
            <person name="Kalkreuter E."/>
            <person name="Kautsar S.A."/>
            <person name="Yang D."/>
            <person name="Bader C.D."/>
            <person name="Teijaro C.N."/>
            <person name="Fluegel L."/>
            <person name="Davis C.M."/>
            <person name="Simpson J.R."/>
            <person name="Lauterbach L."/>
            <person name="Steele A.D."/>
            <person name="Gui C."/>
            <person name="Meng S."/>
            <person name="Li G."/>
            <person name="Viehrig K."/>
            <person name="Ye F."/>
            <person name="Su P."/>
            <person name="Kiefer A.F."/>
            <person name="Nichols A."/>
            <person name="Cepeda A.J."/>
            <person name="Yan W."/>
            <person name="Fan B."/>
            <person name="Jiang Y."/>
            <person name="Adhikari A."/>
            <person name="Zheng C.-J."/>
            <person name="Schuster L."/>
            <person name="Cowan T.M."/>
            <person name="Smanski M.J."/>
            <person name="Chevrette M.G."/>
            <person name="De Carvalho L.P.S."/>
            <person name="Shen B."/>
        </authorList>
    </citation>
    <scope>NUCLEOTIDE SEQUENCE [LARGE SCALE GENOMIC DNA]</scope>
    <source>
        <strain evidence="3 4">NPDC049845</strain>
    </source>
</reference>
<evidence type="ECO:0000313" key="3">
    <source>
        <dbReference type="EMBL" id="MFI7263087.1"/>
    </source>
</evidence>